<dbReference type="AlphaFoldDB" id="X1IG48"/>
<accession>X1IG48</accession>
<evidence type="ECO:0000259" key="1">
    <source>
        <dbReference type="Pfam" id="PF01208"/>
    </source>
</evidence>
<evidence type="ECO:0000313" key="2">
    <source>
        <dbReference type="EMBL" id="GAH81391.1"/>
    </source>
</evidence>
<dbReference type="Pfam" id="PF01208">
    <property type="entry name" value="URO-D"/>
    <property type="match status" value="1"/>
</dbReference>
<gene>
    <name evidence="2" type="ORF">S03H2_61165</name>
</gene>
<dbReference type="InterPro" id="IPR000257">
    <property type="entry name" value="Uroporphyrinogen_deCOase"/>
</dbReference>
<dbReference type="PANTHER" id="PTHR47099:SF1">
    <property type="entry name" value="METHYLCOBAMIDE:COM METHYLTRANSFERASE MTBA"/>
    <property type="match status" value="1"/>
</dbReference>
<sequence length="238" mass="27592">MFKALWSGERNKVVDSWKKDIVDLVKKLGLDYVPVFLVPSKKKKIQKPKFINKYTWVDEEGNIWKYSPESQGWPICIKHRKVNFLDELDEIEIDESQFELVRYVVDKLGKTHFILGRGAGPSILSEDTDGTFPEIGGLENFLIKMVTDPDFVKKATEISTKKAIKIGKVLIQEGCDGILVDCDYCENRGPFMSPRYFREYIFPYLKMHCREFHKKGAYVIKHTDGNTWEILDQMIKAG</sequence>
<feature type="domain" description="Uroporphyrinogen decarboxylase (URO-D)" evidence="1">
    <location>
        <begin position="85"/>
        <end position="238"/>
    </location>
</feature>
<dbReference type="EMBL" id="BARU01039465">
    <property type="protein sequence ID" value="GAH81391.1"/>
    <property type="molecule type" value="Genomic_DNA"/>
</dbReference>
<protein>
    <recommendedName>
        <fullName evidence="1">Uroporphyrinogen decarboxylase (URO-D) domain-containing protein</fullName>
    </recommendedName>
</protein>
<proteinExistence type="predicted"/>
<dbReference type="SUPFAM" id="SSF51726">
    <property type="entry name" value="UROD/MetE-like"/>
    <property type="match status" value="1"/>
</dbReference>
<dbReference type="InterPro" id="IPR052024">
    <property type="entry name" value="Methanogen_methyltrans"/>
</dbReference>
<dbReference type="PANTHER" id="PTHR47099">
    <property type="entry name" value="METHYLCOBAMIDE:COM METHYLTRANSFERASE MTBA"/>
    <property type="match status" value="1"/>
</dbReference>
<dbReference type="InterPro" id="IPR038071">
    <property type="entry name" value="UROD/MetE-like_sf"/>
</dbReference>
<name>X1IG48_9ZZZZ</name>
<dbReference type="GO" id="GO:0006779">
    <property type="term" value="P:porphyrin-containing compound biosynthetic process"/>
    <property type="evidence" value="ECO:0007669"/>
    <property type="project" value="InterPro"/>
</dbReference>
<reference evidence="2" key="1">
    <citation type="journal article" date="2014" name="Front. Microbiol.">
        <title>High frequency of phylogenetically diverse reductive dehalogenase-homologous genes in deep subseafloor sedimentary metagenomes.</title>
        <authorList>
            <person name="Kawai M."/>
            <person name="Futagami T."/>
            <person name="Toyoda A."/>
            <person name="Takaki Y."/>
            <person name="Nishi S."/>
            <person name="Hori S."/>
            <person name="Arai W."/>
            <person name="Tsubouchi T."/>
            <person name="Morono Y."/>
            <person name="Uchiyama I."/>
            <person name="Ito T."/>
            <person name="Fujiyama A."/>
            <person name="Inagaki F."/>
            <person name="Takami H."/>
        </authorList>
    </citation>
    <scope>NUCLEOTIDE SEQUENCE</scope>
    <source>
        <strain evidence="2">Expedition CK06-06</strain>
    </source>
</reference>
<comment type="caution">
    <text evidence="2">The sequence shown here is derived from an EMBL/GenBank/DDBJ whole genome shotgun (WGS) entry which is preliminary data.</text>
</comment>
<feature type="non-terminal residue" evidence="2">
    <location>
        <position position="238"/>
    </location>
</feature>
<dbReference type="Gene3D" id="3.20.20.210">
    <property type="match status" value="1"/>
</dbReference>
<dbReference type="GO" id="GO:0004853">
    <property type="term" value="F:uroporphyrinogen decarboxylase activity"/>
    <property type="evidence" value="ECO:0007669"/>
    <property type="project" value="InterPro"/>
</dbReference>
<organism evidence="2">
    <name type="scientific">marine sediment metagenome</name>
    <dbReference type="NCBI Taxonomy" id="412755"/>
    <lineage>
        <taxon>unclassified sequences</taxon>
        <taxon>metagenomes</taxon>
        <taxon>ecological metagenomes</taxon>
    </lineage>
</organism>